<organism evidence="1 2">
    <name type="scientific">Vaccinium darrowii</name>
    <dbReference type="NCBI Taxonomy" id="229202"/>
    <lineage>
        <taxon>Eukaryota</taxon>
        <taxon>Viridiplantae</taxon>
        <taxon>Streptophyta</taxon>
        <taxon>Embryophyta</taxon>
        <taxon>Tracheophyta</taxon>
        <taxon>Spermatophyta</taxon>
        <taxon>Magnoliopsida</taxon>
        <taxon>eudicotyledons</taxon>
        <taxon>Gunneridae</taxon>
        <taxon>Pentapetalae</taxon>
        <taxon>asterids</taxon>
        <taxon>Ericales</taxon>
        <taxon>Ericaceae</taxon>
        <taxon>Vaccinioideae</taxon>
        <taxon>Vaccinieae</taxon>
        <taxon>Vaccinium</taxon>
    </lineage>
</organism>
<name>A0ACB7Y3C2_9ERIC</name>
<evidence type="ECO:0000313" key="1">
    <source>
        <dbReference type="EMBL" id="KAH7848026.1"/>
    </source>
</evidence>
<proteinExistence type="predicted"/>
<accession>A0ACB7Y3C2</accession>
<protein>
    <submittedName>
        <fullName evidence="1">Uncharacterized protein</fullName>
    </submittedName>
</protein>
<reference evidence="1 2" key="1">
    <citation type="journal article" date="2021" name="Hortic Res">
        <title>High-quality reference genome and annotation aids understanding of berry development for evergreen blueberry (Vaccinium darrowii).</title>
        <authorList>
            <person name="Yu J."/>
            <person name="Hulse-Kemp A.M."/>
            <person name="Babiker E."/>
            <person name="Staton M."/>
        </authorList>
    </citation>
    <scope>NUCLEOTIDE SEQUENCE [LARGE SCALE GENOMIC DNA]</scope>
    <source>
        <strain evidence="2">cv. NJ 8807/NJ 8810</strain>
        <tissue evidence="1">Young leaf</tissue>
    </source>
</reference>
<comment type="caution">
    <text evidence="1">The sequence shown here is derived from an EMBL/GenBank/DDBJ whole genome shotgun (WGS) entry which is preliminary data.</text>
</comment>
<keyword evidence="2" id="KW-1185">Reference proteome</keyword>
<dbReference type="EMBL" id="CM037155">
    <property type="protein sequence ID" value="KAH7848026.1"/>
    <property type="molecule type" value="Genomic_DNA"/>
</dbReference>
<gene>
    <name evidence="1" type="ORF">Vadar_032987</name>
</gene>
<sequence length="250" mass="28202">MKETPESQERKEQSVPFYELFSLADKYDWLLMILGTVGAIVNGSSMPVFFVLLGDMLNGFGKHQADPNTMIHLVAKYALYFVYLGVTVCVSSYAEISCWMYTGERQVGTWKKKYLEAVLKQDVGFFDTDARTGDIVFSISTDTLLVQDAIGILGSSMWLLKRMEDRFHVFKGGVLKGIALDSWEMEDLVNAPGRNDVRSDSISWKLGMHPPMALFCQLYVMTLGRSDRFGPYSESRSDKSHVRVGSPEEN</sequence>
<evidence type="ECO:0000313" key="2">
    <source>
        <dbReference type="Proteomes" id="UP000828048"/>
    </source>
</evidence>
<dbReference type="Proteomes" id="UP000828048">
    <property type="component" value="Chromosome 5"/>
</dbReference>